<dbReference type="STRING" id="1166018.FAES_2878"/>
<accession>I0K9T4</accession>
<proteinExistence type="predicted"/>
<evidence type="ECO:0000256" key="1">
    <source>
        <dbReference type="SAM" id="MobiDB-lite"/>
    </source>
</evidence>
<dbReference type="PATRIC" id="fig|1166018.3.peg.4646"/>
<dbReference type="eggNOG" id="COG4104">
    <property type="taxonomic scope" value="Bacteria"/>
</dbReference>
<gene>
    <name evidence="2" type="ORF">FAES_2878</name>
</gene>
<dbReference type="CDD" id="cd14738">
    <property type="entry name" value="PAAR_2"/>
    <property type="match status" value="1"/>
</dbReference>
<evidence type="ECO:0000313" key="2">
    <source>
        <dbReference type="EMBL" id="CCH00887.1"/>
    </source>
</evidence>
<sequence>MGQPAARVGDMHTCPMVTPSVPPVPHVGGPVMPPGHPTVLIGGRPAATVTNMCVCVGPPDVISQGASTVLINGLPAARMGDKTVHGGVLIIGEFTVLIGGPTTVITGLGVDFDAFAALSPTLQDQIRTLQSQGWTFQYGTPGGGSFADRSTQTITVDPNERGNPTALGQTVSHETGHALYPYRADVSSRNAYVRGALADEGAATLNNIRIQREIVANGGADIGIAGNPANQQAYNNAYNQYERDGNEARARDTIGGIFGRGERTSTTNQPYEDYYGGWYDQNYPPPPRRR</sequence>
<dbReference type="AlphaFoldDB" id="I0K9T4"/>
<dbReference type="EMBL" id="HE796683">
    <property type="protein sequence ID" value="CCH00887.1"/>
    <property type="molecule type" value="Genomic_DNA"/>
</dbReference>
<name>I0K9T4_9BACT</name>
<feature type="region of interest" description="Disordered" evidence="1">
    <location>
        <begin position="257"/>
        <end position="290"/>
    </location>
</feature>
<dbReference type="HOGENOM" id="CLU_958930_0_0_10"/>
<protein>
    <recommendedName>
        <fullName evidence="4">PAAR repeat-containing protein</fullName>
    </recommendedName>
</protein>
<evidence type="ECO:0000313" key="3">
    <source>
        <dbReference type="Proteomes" id="UP000011058"/>
    </source>
</evidence>
<dbReference type="KEGG" id="fae:FAES_2878"/>
<evidence type="ECO:0008006" key="4">
    <source>
        <dbReference type="Google" id="ProtNLM"/>
    </source>
</evidence>
<dbReference type="InterPro" id="IPR008727">
    <property type="entry name" value="PAAR_motif"/>
</dbReference>
<dbReference type="Gene3D" id="2.60.200.60">
    <property type="match status" value="2"/>
</dbReference>
<dbReference type="Pfam" id="PF05488">
    <property type="entry name" value="PAAR_motif"/>
    <property type="match status" value="1"/>
</dbReference>
<dbReference type="Proteomes" id="UP000011058">
    <property type="component" value="Chromosome"/>
</dbReference>
<organism evidence="2 3">
    <name type="scientific">Fibrella aestuarina BUZ 2</name>
    <dbReference type="NCBI Taxonomy" id="1166018"/>
    <lineage>
        <taxon>Bacteria</taxon>
        <taxon>Pseudomonadati</taxon>
        <taxon>Bacteroidota</taxon>
        <taxon>Cytophagia</taxon>
        <taxon>Cytophagales</taxon>
        <taxon>Spirosomataceae</taxon>
        <taxon>Fibrella</taxon>
    </lineage>
</organism>
<reference evidence="2 3" key="1">
    <citation type="journal article" date="2012" name="J. Bacteriol.">
        <title>Genome Sequence of Fibrella aestuarina BUZ 2T, a Filamentous Marine Bacterium.</title>
        <authorList>
            <person name="Filippini M."/>
            <person name="Qi W."/>
            <person name="Blom J."/>
            <person name="Goesmann A."/>
            <person name="Smits T.H."/>
            <person name="Bagheri H.C."/>
        </authorList>
    </citation>
    <scope>NUCLEOTIDE SEQUENCE [LARGE SCALE GENOMIC DNA]</scope>
    <source>
        <strain evidence="3">BUZ 2T</strain>
    </source>
</reference>
<keyword evidence="3" id="KW-1185">Reference proteome</keyword>